<dbReference type="HAMAP" id="MF_01965">
    <property type="entry name" value="NADHX_dehydratase"/>
    <property type="match status" value="1"/>
</dbReference>
<comment type="subunit">
    <text evidence="6">Homotetramer.</text>
</comment>
<feature type="region of interest" description="Disordered" evidence="7">
    <location>
        <begin position="1"/>
        <end position="28"/>
    </location>
</feature>
<evidence type="ECO:0000256" key="5">
    <source>
        <dbReference type="ARBA" id="ARBA00023239"/>
    </source>
</evidence>
<dbReference type="CDD" id="cd01171">
    <property type="entry name" value="YXKO-related"/>
    <property type="match status" value="1"/>
</dbReference>
<evidence type="ECO:0000256" key="1">
    <source>
        <dbReference type="ARBA" id="ARBA00022741"/>
    </source>
</evidence>
<dbReference type="InterPro" id="IPR029056">
    <property type="entry name" value="Ribokinase-like"/>
</dbReference>
<evidence type="ECO:0000259" key="8">
    <source>
        <dbReference type="PROSITE" id="PS51383"/>
    </source>
</evidence>
<feature type="binding site" evidence="6">
    <location>
        <position position="234"/>
    </location>
    <ligand>
        <name>AMP</name>
        <dbReference type="ChEBI" id="CHEBI:456215"/>
    </ligand>
</feature>
<dbReference type="PANTHER" id="PTHR12592:SF0">
    <property type="entry name" value="ATP-DEPENDENT (S)-NAD(P)H-HYDRATE DEHYDRATASE"/>
    <property type="match status" value="1"/>
</dbReference>
<keyword evidence="9" id="KW-0808">Transferase</keyword>
<feature type="binding site" evidence="6">
    <location>
        <position position="117"/>
    </location>
    <ligand>
        <name>(6S)-NADPHX</name>
        <dbReference type="ChEBI" id="CHEBI:64076"/>
    </ligand>
</feature>
<dbReference type="EC" id="4.2.1.136" evidence="6"/>
<comment type="function">
    <text evidence="6">Catalyzes the dehydration of the S-form of NAD(P)HX at the expense of ADP, which is converted to AMP. Together with NAD(P)HX epimerase, which catalyzes the epimerization of the S- and R-forms, the enzyme allows the repair of both epimers of NAD(P)HX, a damaged form of NAD(P)H that is a result of enzymatic or heat-dependent hydration.</text>
</comment>
<keyword evidence="10" id="KW-1185">Reference proteome</keyword>
<comment type="cofactor">
    <cofactor evidence="6">
        <name>Mg(2+)</name>
        <dbReference type="ChEBI" id="CHEBI:18420"/>
    </cofactor>
</comment>
<dbReference type="GO" id="GO:0052855">
    <property type="term" value="F:ADP-dependent NAD(P)H-hydrate dehydratase activity"/>
    <property type="evidence" value="ECO:0007669"/>
    <property type="project" value="UniProtKB-UniRule"/>
</dbReference>
<keyword evidence="1 6" id="KW-0547">Nucleotide-binding</keyword>
<dbReference type="PANTHER" id="PTHR12592">
    <property type="entry name" value="ATP-DEPENDENT (S)-NAD(P)H-HYDRATE DEHYDRATASE FAMILY MEMBER"/>
    <property type="match status" value="1"/>
</dbReference>
<comment type="catalytic activity">
    <reaction evidence="6">
        <text>(6S)-NADHX + ADP = AMP + phosphate + NADH + H(+)</text>
        <dbReference type="Rhea" id="RHEA:32223"/>
        <dbReference type="ChEBI" id="CHEBI:15378"/>
        <dbReference type="ChEBI" id="CHEBI:43474"/>
        <dbReference type="ChEBI" id="CHEBI:57945"/>
        <dbReference type="ChEBI" id="CHEBI:64074"/>
        <dbReference type="ChEBI" id="CHEBI:456215"/>
        <dbReference type="ChEBI" id="CHEBI:456216"/>
        <dbReference type="EC" id="4.2.1.136"/>
    </reaction>
</comment>
<name>A0A286GHG8_9ACTN</name>
<feature type="domain" description="YjeF C-terminal" evidence="8">
    <location>
        <begin position="11"/>
        <end position="294"/>
    </location>
</feature>
<dbReference type="GO" id="GO:0005524">
    <property type="term" value="F:ATP binding"/>
    <property type="evidence" value="ECO:0007669"/>
    <property type="project" value="UniProtKB-KW"/>
</dbReference>
<dbReference type="GO" id="GO:0052856">
    <property type="term" value="F:NAD(P)HX epimerase activity"/>
    <property type="evidence" value="ECO:0007669"/>
    <property type="project" value="TreeGrafter"/>
</dbReference>
<feature type="compositionally biased region" description="Polar residues" evidence="7">
    <location>
        <begin position="1"/>
        <end position="12"/>
    </location>
</feature>
<comment type="caution">
    <text evidence="6">Lacks conserved residue(s) required for the propagation of feature annotation.</text>
</comment>
<gene>
    <name evidence="6" type="primary">nnrD</name>
    <name evidence="9" type="ORF">SAMN06272739_1056</name>
</gene>
<evidence type="ECO:0000313" key="9">
    <source>
        <dbReference type="EMBL" id="SOD94975.1"/>
    </source>
</evidence>
<dbReference type="SUPFAM" id="SSF53613">
    <property type="entry name" value="Ribokinase-like"/>
    <property type="match status" value="1"/>
</dbReference>
<dbReference type="PROSITE" id="PS51383">
    <property type="entry name" value="YJEF_C_3"/>
    <property type="match status" value="1"/>
</dbReference>
<proteinExistence type="inferred from homology"/>
<comment type="catalytic activity">
    <reaction evidence="6">
        <text>(6S)-NADPHX + ADP = AMP + phosphate + NADPH + H(+)</text>
        <dbReference type="Rhea" id="RHEA:32235"/>
        <dbReference type="ChEBI" id="CHEBI:15378"/>
        <dbReference type="ChEBI" id="CHEBI:43474"/>
        <dbReference type="ChEBI" id="CHEBI:57783"/>
        <dbReference type="ChEBI" id="CHEBI:64076"/>
        <dbReference type="ChEBI" id="CHEBI:456215"/>
        <dbReference type="ChEBI" id="CHEBI:456216"/>
        <dbReference type="EC" id="4.2.1.136"/>
    </reaction>
</comment>
<dbReference type="Pfam" id="PF01256">
    <property type="entry name" value="Carb_kinase"/>
    <property type="match status" value="1"/>
</dbReference>
<evidence type="ECO:0000256" key="2">
    <source>
        <dbReference type="ARBA" id="ARBA00022840"/>
    </source>
</evidence>
<accession>A0A286GHG8</accession>
<dbReference type="NCBIfam" id="TIGR00196">
    <property type="entry name" value="yjeF_cterm"/>
    <property type="match status" value="1"/>
</dbReference>
<evidence type="ECO:0000313" key="10">
    <source>
        <dbReference type="Proteomes" id="UP000219482"/>
    </source>
</evidence>
<comment type="similarity">
    <text evidence="6">Belongs to the NnrD/CARKD family.</text>
</comment>
<protein>
    <recommendedName>
        <fullName evidence="6">ADP-dependent (S)-NAD(P)H-hydrate dehydratase</fullName>
        <ecNumber evidence="6">4.2.1.136</ecNumber>
    </recommendedName>
    <alternativeName>
        <fullName evidence="6">ADP-dependent NAD(P)HX dehydratase</fullName>
    </alternativeName>
</protein>
<keyword evidence="2 6" id="KW-0067">ATP-binding</keyword>
<feature type="binding site" evidence="6">
    <location>
        <position position="46"/>
    </location>
    <ligand>
        <name>(6S)-NADPHX</name>
        <dbReference type="ChEBI" id="CHEBI:64076"/>
    </ligand>
</feature>
<dbReference type="InterPro" id="IPR000631">
    <property type="entry name" value="CARKD"/>
</dbReference>
<feature type="binding site" evidence="6">
    <location>
        <position position="235"/>
    </location>
    <ligand>
        <name>(6S)-NADPHX</name>
        <dbReference type="ChEBI" id="CHEBI:64076"/>
    </ligand>
</feature>
<dbReference type="RefSeq" id="WP_097182782.1">
    <property type="nucleotide sequence ID" value="NZ_OCNK01000001.1"/>
</dbReference>
<dbReference type="Proteomes" id="UP000219482">
    <property type="component" value="Unassembled WGS sequence"/>
</dbReference>
<dbReference type="EMBL" id="OCNK01000001">
    <property type="protein sequence ID" value="SOD94975.1"/>
    <property type="molecule type" value="Genomic_DNA"/>
</dbReference>
<evidence type="ECO:0000256" key="7">
    <source>
        <dbReference type="SAM" id="MobiDB-lite"/>
    </source>
</evidence>
<reference evidence="10" key="1">
    <citation type="submission" date="2017-09" db="EMBL/GenBank/DDBJ databases">
        <authorList>
            <person name="Varghese N."/>
            <person name="Submissions S."/>
        </authorList>
    </citation>
    <scope>NUCLEOTIDE SEQUENCE [LARGE SCALE GENOMIC DNA]</scope>
    <source>
        <strain evidence="10">DSM 44270</strain>
    </source>
</reference>
<dbReference type="OrthoDB" id="9806925at2"/>
<dbReference type="GO" id="GO:0046496">
    <property type="term" value="P:nicotinamide nucleotide metabolic process"/>
    <property type="evidence" value="ECO:0007669"/>
    <property type="project" value="UniProtKB-UniRule"/>
</dbReference>
<evidence type="ECO:0000256" key="4">
    <source>
        <dbReference type="ARBA" id="ARBA00023027"/>
    </source>
</evidence>
<dbReference type="Gene3D" id="3.40.1190.20">
    <property type="match status" value="1"/>
</dbReference>
<organism evidence="9 10">
    <name type="scientific">Blastococcus haudaquaticus</name>
    <dbReference type="NCBI Taxonomy" id="1938745"/>
    <lineage>
        <taxon>Bacteria</taxon>
        <taxon>Bacillati</taxon>
        <taxon>Actinomycetota</taxon>
        <taxon>Actinomycetes</taxon>
        <taxon>Geodermatophilales</taxon>
        <taxon>Geodermatophilaceae</taxon>
        <taxon>Blastococcus</taxon>
    </lineage>
</organism>
<keyword evidence="4 6" id="KW-0520">NAD</keyword>
<evidence type="ECO:0000256" key="6">
    <source>
        <dbReference type="HAMAP-Rule" id="MF_01965"/>
    </source>
</evidence>
<sequence>MSSSSPEPTQVTPEVLRGWQLPEPTGGKNARGSILVIGGSTETLGAVLLAAEGAMRAGAGKLQVATVASLAPFAAAALPEALVRALPETDGGAVAPEAADVVRELAESADAVLIGPGMTDKDATEAFGKRLLPHLRGPLAIDALGLACVTADDTCLHHLGGRVVLTPNPTEISYALHVEEDEIDDDPGAATLDLAGRTRAVVGLGGATSWIATPDGQLWLDESGNAGLGVSGSGDVRAGITGGLLARGAEPAQAAVWAAYLHGRAGERLASSVGRLGFLARELPGEIPKALAEVVP</sequence>
<keyword evidence="9" id="KW-0418">Kinase</keyword>
<keyword evidence="5 6" id="KW-0456">Lyase</keyword>
<dbReference type="GO" id="GO:0016301">
    <property type="term" value="F:kinase activity"/>
    <property type="evidence" value="ECO:0007669"/>
    <property type="project" value="UniProtKB-KW"/>
</dbReference>
<dbReference type="AlphaFoldDB" id="A0A286GHG8"/>
<dbReference type="GO" id="GO:0110051">
    <property type="term" value="P:metabolite repair"/>
    <property type="evidence" value="ECO:0007669"/>
    <property type="project" value="TreeGrafter"/>
</dbReference>
<keyword evidence="3 6" id="KW-0521">NADP</keyword>
<evidence type="ECO:0000256" key="3">
    <source>
        <dbReference type="ARBA" id="ARBA00022857"/>
    </source>
</evidence>